<feature type="domain" description="EGF-like" evidence="12">
    <location>
        <begin position="1599"/>
        <end position="1635"/>
    </location>
</feature>
<evidence type="ECO:0000259" key="12">
    <source>
        <dbReference type="PROSITE" id="PS50026"/>
    </source>
</evidence>
<comment type="subcellular location">
    <subcellularLocation>
        <location evidence="1">Membrane</location>
    </subcellularLocation>
</comment>
<feature type="domain" description="Cadherin" evidence="13">
    <location>
        <begin position="575"/>
        <end position="683"/>
    </location>
</feature>
<feature type="domain" description="Cadherin" evidence="13">
    <location>
        <begin position="1000"/>
        <end position="1105"/>
    </location>
</feature>
<name>A0ABQ9E3P2_TEGGR</name>
<dbReference type="Pfam" id="PF00028">
    <property type="entry name" value="Cadherin"/>
    <property type="match status" value="11"/>
</dbReference>
<keyword evidence="5 9" id="KW-0106">Calcium</keyword>
<dbReference type="PANTHER" id="PTHR24026:SF51">
    <property type="entry name" value="PROTOCADHERIN-LIKE WING POLARITY PROTEIN STAN"/>
    <property type="match status" value="1"/>
</dbReference>
<dbReference type="InterPro" id="IPR000742">
    <property type="entry name" value="EGF"/>
</dbReference>
<feature type="domain" description="Laminin G" evidence="11">
    <location>
        <begin position="1674"/>
        <end position="1770"/>
    </location>
</feature>
<dbReference type="InterPro" id="IPR001791">
    <property type="entry name" value="Laminin_G"/>
</dbReference>
<dbReference type="CDD" id="cd00110">
    <property type="entry name" value="LamG"/>
    <property type="match status" value="1"/>
</dbReference>
<accession>A0ABQ9E3P2</accession>
<dbReference type="EMBL" id="JARBDR010000923">
    <property type="protein sequence ID" value="KAJ8298120.1"/>
    <property type="molecule type" value="Genomic_DNA"/>
</dbReference>
<dbReference type="CDD" id="cd11304">
    <property type="entry name" value="Cadherin_repeat"/>
    <property type="match status" value="12"/>
</dbReference>
<feature type="disulfide bond" evidence="10">
    <location>
        <begin position="1625"/>
        <end position="1634"/>
    </location>
</feature>
<dbReference type="InterPro" id="IPR000152">
    <property type="entry name" value="EGF-type_Asp/Asn_hydroxyl_site"/>
</dbReference>
<dbReference type="PROSITE" id="PS50268">
    <property type="entry name" value="CADHERIN_2"/>
    <property type="match status" value="12"/>
</dbReference>
<feature type="domain" description="Cadherin" evidence="13">
    <location>
        <begin position="896"/>
        <end position="999"/>
    </location>
</feature>
<feature type="domain" description="EGF-like" evidence="12">
    <location>
        <begin position="1637"/>
        <end position="1673"/>
    </location>
</feature>
<dbReference type="PRINTS" id="PR00205">
    <property type="entry name" value="CADHERIN"/>
</dbReference>
<evidence type="ECO:0000256" key="7">
    <source>
        <dbReference type="ARBA" id="ARBA00023136"/>
    </source>
</evidence>
<keyword evidence="7" id="KW-0472">Membrane</keyword>
<dbReference type="SUPFAM" id="SSF49899">
    <property type="entry name" value="Concanavalin A-like lectins/glucanases"/>
    <property type="match status" value="1"/>
</dbReference>
<gene>
    <name evidence="14" type="ORF">KUTeg_024651</name>
</gene>
<keyword evidence="3" id="KW-0812">Transmembrane</keyword>
<feature type="domain" description="EGF-like" evidence="12">
    <location>
        <begin position="1565"/>
        <end position="1597"/>
    </location>
</feature>
<evidence type="ECO:0000256" key="2">
    <source>
        <dbReference type="ARBA" id="ARBA00022536"/>
    </source>
</evidence>
<keyword evidence="2 10" id="KW-0245">EGF-like domain</keyword>
<dbReference type="InterPro" id="IPR001881">
    <property type="entry name" value="EGF-like_Ca-bd_dom"/>
</dbReference>
<dbReference type="Pfam" id="PF02210">
    <property type="entry name" value="Laminin_G_2"/>
    <property type="match status" value="1"/>
</dbReference>
<sequence length="1770" mass="194692">MNLRSPRLTGSGTIIVMVDDVNDHTPTFDHGGTYIGHILENSIPNKEVLTITATDRDEGKNAHITIIMNIKTYKMHERQYEFMVLENFQKKLCILKHAFVAISKINKSFVIKNEFHVLKFKRYILEGSDRFQIDSNTGVISSKVSLDREEQDHYDLVVIAKDNGAIPKSASSLVRITVDDINDNVPKFERQSYNRTIYNQDQSGSFVIGVTALDKDIGDNGLVVYSLSGSGCSQFNIDQSTGIVTRETTLVSSRYTCNIQVVDKGTPQKTSFATLTVELATTNLGNKPVFSNIGTNIKVVENEELAHIVTTVTASAPSQSVRYYIAGGNIGHAFSIDQISGDIKVNNLIDYEMTQVFHLWIEARVGSSQELSTFAKVVISVVDQNDNTPRFSQPIYKESIQEEVIGATLVQVQATDPDGGQNGNIIYKLVSGNVNNILKIIQNGQQPNTGTTTVRVSVLDINDNPPKFSRQFYVEINEDIDIGSFVIQVVSSDPDIGDNARVTYSLPENANGRFAIDAQSGNITVISQLDTETMVNSSSGNKYYQLVVKATDSAFSVTKKVLVFVKDVNDNSPQFVRPFIFDFPERLPAGSFVGKVSARDADFTNNQVYFSLKIPSTEFKLNPDNGTITSLVELVYTHDIESLNTVNRKEIVVIATDYGTPPKSSEAVIKINILDANDHAPIFEKDSYFSAVPENANLGDFILNVSAKDNLDFGINAEIEYAIVGGNGTGFFLIDKVKGEITLASSVQGRQNSDYILNVQARDKGTPPQKTIVTVKLTITDVNLHAPRFVSVIFYATVPEDAGVGYTVASIKAIDDDMSGPNGRVKFFIMAGNANGLFQIDEERGFLTVQNKLDFDTVPVHHLNITVRDQGLLFKQVSAIFTVQLTDVNDNDPVFNKTEFTAFVPENSPRGHIVTQITATDKDIGENAVIIYSLIDSIANSKFNIDQNTGIIRTQGELDYEQKELYSLTIMAVNRGSTKKSTTNVIIHLTGVNEFYPEFVQHQYSFVINESAANGDLVGTVMATDQDHGEDGKVYYYLIGASNLKGFKIYPTSGQIVVAGKPDYESSPQIILNVMAKNWGSVKGNDTDQCQVRISIQDANDAPVFSQVEYNAYVLEGSGRGVSVIQVTATDNDHRPQDKQFSYSILGGDSDYMFQIDAKSGLVTTTGVGTLDRESTAIYNITVAAIDTGTPSETGSAVVRIHLQDVNDNSPFFVPRDLIGYVKENQPIGTTVMKLSDFTFDLDLPPNRGPYTYTTLPGNHNSFFSIIGSEGIVKTQVSIDREVKPEFTVPVIVTDNGNPPLSSSLSFRVIVQDINDSPPTGAPITVMTSIFSNQYFQGVIADVRPLDQDIVGNYSCSIVEGNQQKFDIISGCQLQLKQPPQDTQYVLRVSGSDGLASVNYLVSVKFRAIDNNTLKDTVILRVKNISPSQFMKSKYKNFLDEITSLFSAGQKVIIYNIQELGSDILVYTAVEQSGGGYVLYDILKREILTNKPTLQINIDIVIADVGYSVCSPSLCGQGECLNQVSVGKTFHYVDSPTLVITSPQLTLDYQCKCPPEASGKHCENIVNPCGQGYCQNGGQCVNTICKCPSGWTGQYCESDINECAQSPCQNLGTCENLHGTYTCNCREGFTGKNCEIGSDNCAAKPCSNDGKCHNEVGGFRCECDFRYWGPTCQFSSIGFNEGSYMEFAPMAEYDNVIDVTFSTIKENSLLLYNPSAIADSSEFISLEIVKGNIRFSYKLDYSQTTRLTVPKSVTSGNWFRVQVHRNRKTT</sequence>
<feature type="domain" description="Cadherin" evidence="13">
    <location>
        <begin position="468"/>
        <end position="575"/>
    </location>
</feature>
<feature type="domain" description="Cadherin" evidence="13">
    <location>
        <begin position="189"/>
        <end position="290"/>
    </location>
</feature>
<feature type="domain" description="Cadherin" evidence="13">
    <location>
        <begin position="30"/>
        <end position="188"/>
    </location>
</feature>
<evidence type="ECO:0000256" key="5">
    <source>
        <dbReference type="ARBA" id="ARBA00022837"/>
    </source>
</evidence>
<dbReference type="Proteomes" id="UP001217089">
    <property type="component" value="Unassembled WGS sequence"/>
</dbReference>
<dbReference type="PROSITE" id="PS00232">
    <property type="entry name" value="CADHERIN_1"/>
    <property type="match status" value="6"/>
</dbReference>
<feature type="domain" description="Cadherin" evidence="13">
    <location>
        <begin position="790"/>
        <end position="895"/>
    </location>
</feature>
<feature type="domain" description="Cadherin" evidence="13">
    <location>
        <begin position="400"/>
        <end position="468"/>
    </location>
</feature>
<dbReference type="PANTHER" id="PTHR24026">
    <property type="entry name" value="FAT ATYPICAL CADHERIN-RELATED"/>
    <property type="match status" value="1"/>
</dbReference>
<evidence type="ECO:0000256" key="8">
    <source>
        <dbReference type="ARBA" id="ARBA00023157"/>
    </source>
</evidence>
<feature type="domain" description="Cadherin" evidence="13">
    <location>
        <begin position="684"/>
        <end position="789"/>
    </location>
</feature>
<dbReference type="Gene3D" id="2.60.40.60">
    <property type="entry name" value="Cadherins"/>
    <property type="match status" value="14"/>
</dbReference>
<dbReference type="SMART" id="SM00112">
    <property type="entry name" value="CA"/>
    <property type="match status" value="12"/>
</dbReference>
<organism evidence="14 15">
    <name type="scientific">Tegillarca granosa</name>
    <name type="common">Malaysian cockle</name>
    <name type="synonym">Anadara granosa</name>
    <dbReference type="NCBI Taxonomy" id="220873"/>
    <lineage>
        <taxon>Eukaryota</taxon>
        <taxon>Metazoa</taxon>
        <taxon>Spiralia</taxon>
        <taxon>Lophotrochozoa</taxon>
        <taxon>Mollusca</taxon>
        <taxon>Bivalvia</taxon>
        <taxon>Autobranchia</taxon>
        <taxon>Pteriomorphia</taxon>
        <taxon>Arcoida</taxon>
        <taxon>Arcoidea</taxon>
        <taxon>Arcidae</taxon>
        <taxon>Tegillarca</taxon>
    </lineage>
</organism>
<evidence type="ECO:0000256" key="4">
    <source>
        <dbReference type="ARBA" id="ARBA00022737"/>
    </source>
</evidence>
<dbReference type="InterPro" id="IPR013032">
    <property type="entry name" value="EGF-like_CS"/>
</dbReference>
<dbReference type="InterPro" id="IPR020894">
    <property type="entry name" value="Cadherin_CS"/>
</dbReference>
<protein>
    <submittedName>
        <fullName evidence="14">Uncharacterized protein</fullName>
    </submittedName>
</protein>
<evidence type="ECO:0000256" key="6">
    <source>
        <dbReference type="ARBA" id="ARBA00022989"/>
    </source>
</evidence>
<keyword evidence="6" id="KW-1133">Transmembrane helix</keyword>
<keyword evidence="15" id="KW-1185">Reference proteome</keyword>
<keyword evidence="4" id="KW-0677">Repeat</keyword>
<dbReference type="PROSITE" id="PS01187">
    <property type="entry name" value="EGF_CA"/>
    <property type="match status" value="1"/>
</dbReference>
<comment type="caution">
    <text evidence="14">The sequence shown here is derived from an EMBL/GenBank/DDBJ whole genome shotgun (WGS) entry which is preliminary data.</text>
</comment>
<dbReference type="InterPro" id="IPR002126">
    <property type="entry name" value="Cadherin-like_dom"/>
</dbReference>
<dbReference type="SMART" id="SM00179">
    <property type="entry name" value="EGF_CA"/>
    <property type="match status" value="3"/>
</dbReference>
<proteinExistence type="predicted"/>
<evidence type="ECO:0000256" key="9">
    <source>
        <dbReference type="PROSITE-ProRule" id="PRU00043"/>
    </source>
</evidence>
<evidence type="ECO:0000313" key="14">
    <source>
        <dbReference type="EMBL" id="KAJ8298120.1"/>
    </source>
</evidence>
<evidence type="ECO:0000256" key="10">
    <source>
        <dbReference type="PROSITE-ProRule" id="PRU00076"/>
    </source>
</evidence>
<dbReference type="InterPro" id="IPR013320">
    <property type="entry name" value="ConA-like_dom_sf"/>
</dbReference>
<feature type="domain" description="Cadherin" evidence="13">
    <location>
        <begin position="291"/>
        <end position="391"/>
    </location>
</feature>
<reference evidence="14 15" key="1">
    <citation type="submission" date="2022-12" db="EMBL/GenBank/DDBJ databases">
        <title>Chromosome-level genome of Tegillarca granosa.</title>
        <authorList>
            <person name="Kim J."/>
        </authorList>
    </citation>
    <scope>NUCLEOTIDE SEQUENCE [LARGE SCALE GENOMIC DNA]</scope>
    <source>
        <strain evidence="14">Teg-2019</strain>
        <tissue evidence="14">Adductor muscle</tissue>
    </source>
</reference>
<keyword evidence="8 10" id="KW-1015">Disulfide bond</keyword>
<evidence type="ECO:0000256" key="1">
    <source>
        <dbReference type="ARBA" id="ARBA00004370"/>
    </source>
</evidence>
<dbReference type="SUPFAM" id="SSF57196">
    <property type="entry name" value="EGF/Laminin"/>
    <property type="match status" value="2"/>
</dbReference>
<dbReference type="PROSITE" id="PS00022">
    <property type="entry name" value="EGF_1"/>
    <property type="match status" value="3"/>
</dbReference>
<evidence type="ECO:0000259" key="11">
    <source>
        <dbReference type="PROSITE" id="PS50025"/>
    </source>
</evidence>
<feature type="disulfide bond" evidence="10">
    <location>
        <begin position="1587"/>
        <end position="1596"/>
    </location>
</feature>
<dbReference type="SMART" id="SM00181">
    <property type="entry name" value="EGF"/>
    <property type="match status" value="4"/>
</dbReference>
<feature type="disulfide bond" evidence="10">
    <location>
        <begin position="1663"/>
        <end position="1672"/>
    </location>
</feature>
<evidence type="ECO:0000313" key="15">
    <source>
        <dbReference type="Proteomes" id="UP001217089"/>
    </source>
</evidence>
<dbReference type="Gene3D" id="2.10.25.10">
    <property type="entry name" value="Laminin"/>
    <property type="match status" value="4"/>
</dbReference>
<dbReference type="Pfam" id="PF12661">
    <property type="entry name" value="hEGF"/>
    <property type="match status" value="2"/>
</dbReference>
<feature type="domain" description="Cadherin" evidence="13">
    <location>
        <begin position="1222"/>
        <end position="1325"/>
    </location>
</feature>
<dbReference type="InterPro" id="IPR015919">
    <property type="entry name" value="Cadherin-like_sf"/>
</dbReference>
<dbReference type="PROSITE" id="PS50026">
    <property type="entry name" value="EGF_3"/>
    <property type="match status" value="3"/>
</dbReference>
<evidence type="ECO:0000259" key="13">
    <source>
        <dbReference type="PROSITE" id="PS50268"/>
    </source>
</evidence>
<dbReference type="SUPFAM" id="SSF49313">
    <property type="entry name" value="Cadherin-like"/>
    <property type="match status" value="12"/>
</dbReference>
<dbReference type="CDD" id="cd00054">
    <property type="entry name" value="EGF_CA"/>
    <property type="match status" value="3"/>
</dbReference>
<dbReference type="PROSITE" id="PS01186">
    <property type="entry name" value="EGF_2"/>
    <property type="match status" value="2"/>
</dbReference>
<dbReference type="Gene3D" id="2.60.120.200">
    <property type="match status" value="1"/>
</dbReference>
<dbReference type="PROSITE" id="PS00010">
    <property type="entry name" value="ASX_HYDROXYL"/>
    <property type="match status" value="2"/>
</dbReference>
<evidence type="ECO:0000256" key="3">
    <source>
        <dbReference type="ARBA" id="ARBA00022692"/>
    </source>
</evidence>
<feature type="domain" description="Cadherin" evidence="13">
    <location>
        <begin position="1106"/>
        <end position="1213"/>
    </location>
</feature>
<comment type="caution">
    <text evidence="10">Lacks conserved residue(s) required for the propagation of feature annotation.</text>
</comment>
<dbReference type="InterPro" id="IPR018097">
    <property type="entry name" value="EGF_Ca-bd_CS"/>
</dbReference>
<dbReference type="Pfam" id="PF00008">
    <property type="entry name" value="EGF"/>
    <property type="match status" value="1"/>
</dbReference>
<dbReference type="PROSITE" id="PS50025">
    <property type="entry name" value="LAM_G_DOMAIN"/>
    <property type="match status" value="1"/>
</dbReference>